<protein>
    <submittedName>
        <fullName evidence="1">Uncharacterized protein</fullName>
    </submittedName>
</protein>
<dbReference type="AlphaFoldDB" id="A0A699XQJ8"/>
<comment type="caution">
    <text evidence="1">The sequence shown here is derived from an EMBL/GenBank/DDBJ whole genome shotgun (WGS) entry which is preliminary data.</text>
</comment>
<evidence type="ECO:0000313" key="1">
    <source>
        <dbReference type="EMBL" id="GFD60570.1"/>
    </source>
</evidence>
<dbReference type="EMBL" id="BKCJ011879598">
    <property type="protein sequence ID" value="GFD60570.1"/>
    <property type="molecule type" value="Genomic_DNA"/>
</dbReference>
<name>A0A699XQJ8_TANCI</name>
<sequence>MADFRTLDQEIRTRLRETEEAVQAQTDRALGALAGAGVEAEHLAGGANGIHGHFRSWERWLGAPDAKADFPTATARKVVD</sequence>
<reference evidence="1" key="1">
    <citation type="journal article" date="2019" name="Sci. Rep.">
        <title>Draft genome of Tanacetum cinerariifolium, the natural source of mosquito coil.</title>
        <authorList>
            <person name="Yamashiro T."/>
            <person name="Shiraishi A."/>
            <person name="Satake H."/>
            <person name="Nakayama K."/>
        </authorList>
    </citation>
    <scope>NUCLEOTIDE SEQUENCE</scope>
</reference>
<feature type="non-terminal residue" evidence="1">
    <location>
        <position position="80"/>
    </location>
</feature>
<organism evidence="1">
    <name type="scientific">Tanacetum cinerariifolium</name>
    <name type="common">Dalmatian daisy</name>
    <name type="synonym">Chrysanthemum cinerariifolium</name>
    <dbReference type="NCBI Taxonomy" id="118510"/>
    <lineage>
        <taxon>Eukaryota</taxon>
        <taxon>Viridiplantae</taxon>
        <taxon>Streptophyta</taxon>
        <taxon>Embryophyta</taxon>
        <taxon>Tracheophyta</taxon>
        <taxon>Spermatophyta</taxon>
        <taxon>Magnoliopsida</taxon>
        <taxon>eudicotyledons</taxon>
        <taxon>Gunneridae</taxon>
        <taxon>Pentapetalae</taxon>
        <taxon>asterids</taxon>
        <taxon>campanulids</taxon>
        <taxon>Asterales</taxon>
        <taxon>Asteraceae</taxon>
        <taxon>Asteroideae</taxon>
        <taxon>Anthemideae</taxon>
        <taxon>Anthemidinae</taxon>
        <taxon>Tanacetum</taxon>
    </lineage>
</organism>
<proteinExistence type="predicted"/>
<accession>A0A699XQJ8</accession>
<gene>
    <name evidence="1" type="ORF">Tci_932539</name>
</gene>